<keyword evidence="4 8" id="KW-0964">Secreted</keyword>
<reference evidence="11 12" key="1">
    <citation type="journal article" date="2016" name="Front. Microbiol.">
        <title>Comparative Genomics Analysis of Streptomyces Species Reveals Their Adaptation to the Marine Environment and Their Diversity at the Genomic Level.</title>
        <authorList>
            <person name="Tian X."/>
            <person name="Zhang Z."/>
            <person name="Yang T."/>
            <person name="Chen M."/>
            <person name="Li J."/>
            <person name="Chen F."/>
            <person name="Yang J."/>
            <person name="Li W."/>
            <person name="Zhang B."/>
            <person name="Zhang Z."/>
            <person name="Wu J."/>
            <person name="Zhang C."/>
            <person name="Long L."/>
            <person name="Xiao J."/>
        </authorList>
    </citation>
    <scope>NUCLEOTIDE SEQUENCE [LARGE SCALE GENOMIC DNA]</scope>
    <source>
        <strain evidence="11 12">SCSIO M10372</strain>
    </source>
</reference>
<dbReference type="AlphaFoldDB" id="A0A1E7LSE3"/>
<feature type="disulfide bond" evidence="8">
    <location>
        <begin position="66"/>
        <end position="81"/>
    </location>
</feature>
<dbReference type="OrthoDB" id="3542626at2"/>
<keyword evidence="7 8" id="KW-1015">Disulfide bond</keyword>
<sequence length="147" mass="15137" precursor="true">MRHNRHAIFAAIAAGALALSGLAATSAHAAPAKPASLYAPSALVLTVAQGEDPLTATVKRAVTLTCAPGAEGTHPAPEAACAELELVGGQFTALARTSPDRMCTRQWDPVVITAHGVWHGQRVAFSTTYGNACELAGSMHESAVYSF</sequence>
<accession>A0A1E7LSE3</accession>
<dbReference type="InterPro" id="IPR023549">
    <property type="entry name" value="Subtilisin_inhibitor"/>
</dbReference>
<feature type="domain" description="Subtilisin inhibitor" evidence="10">
    <location>
        <begin position="39"/>
        <end position="131"/>
    </location>
</feature>
<comment type="similarity">
    <text evidence="2 8 9">Belongs to the protease inhibitor I16 (SSI) family.</text>
</comment>
<name>A0A1E7LSE3_9ACTN</name>
<organism evidence="11 12">
    <name type="scientific">Streptomyces nanshensis</name>
    <dbReference type="NCBI Taxonomy" id="518642"/>
    <lineage>
        <taxon>Bacteria</taxon>
        <taxon>Bacillati</taxon>
        <taxon>Actinomycetota</taxon>
        <taxon>Actinomycetes</taxon>
        <taxon>Kitasatosporales</taxon>
        <taxon>Streptomycetaceae</taxon>
        <taxon>Streptomyces</taxon>
    </lineage>
</organism>
<evidence type="ECO:0000256" key="2">
    <source>
        <dbReference type="ARBA" id="ARBA00010472"/>
    </source>
</evidence>
<keyword evidence="5 8" id="KW-0646">Protease inhibitor</keyword>
<dbReference type="HAMAP" id="MF_00778">
    <property type="entry name" value="SSI"/>
    <property type="match status" value="1"/>
</dbReference>
<dbReference type="RefSeq" id="WP_070202192.1">
    <property type="nucleotide sequence ID" value="NZ_LJGZ01000089.1"/>
</dbReference>
<dbReference type="GO" id="GO:0004867">
    <property type="term" value="F:serine-type endopeptidase inhibitor activity"/>
    <property type="evidence" value="ECO:0007669"/>
    <property type="project" value="UniProtKB-UniRule"/>
</dbReference>
<dbReference type="PROSITE" id="PS00999">
    <property type="entry name" value="SSI"/>
    <property type="match status" value="1"/>
</dbReference>
<dbReference type="PATRIC" id="fig|518642.7.peg.5699"/>
<evidence type="ECO:0000256" key="6">
    <source>
        <dbReference type="ARBA" id="ARBA00022900"/>
    </source>
</evidence>
<feature type="signal peptide" evidence="8">
    <location>
        <begin position="1"/>
        <end position="29"/>
    </location>
</feature>
<dbReference type="Gene3D" id="3.30.350.10">
    <property type="entry name" value="Subtilisin inhibitor-like"/>
    <property type="match status" value="1"/>
</dbReference>
<dbReference type="SUPFAM" id="SSF55399">
    <property type="entry name" value="Subtilisin inhibitor"/>
    <property type="match status" value="1"/>
</dbReference>
<evidence type="ECO:0000313" key="12">
    <source>
        <dbReference type="Proteomes" id="UP000175971"/>
    </source>
</evidence>
<feature type="disulfide bond" evidence="8">
    <location>
        <begin position="103"/>
        <end position="133"/>
    </location>
</feature>
<feature type="site" description="Reactive bond" evidence="8">
    <location>
        <begin position="105"/>
        <end position="106"/>
    </location>
</feature>
<comment type="function">
    <text evidence="8">Strong inhibitor of bacterial serine proteases such as subtilisin.</text>
</comment>
<evidence type="ECO:0000256" key="8">
    <source>
        <dbReference type="HAMAP-Rule" id="MF_00778"/>
    </source>
</evidence>
<evidence type="ECO:0000256" key="1">
    <source>
        <dbReference type="ARBA" id="ARBA00004613"/>
    </source>
</evidence>
<evidence type="ECO:0000256" key="9">
    <source>
        <dbReference type="RuleBase" id="RU003471"/>
    </source>
</evidence>
<dbReference type="PRINTS" id="PR00294">
    <property type="entry name" value="SSBTLNINHBTR"/>
</dbReference>
<protein>
    <recommendedName>
        <fullName evidence="8">Probable subtilase-type protease inhibitor</fullName>
    </recommendedName>
</protein>
<evidence type="ECO:0000256" key="5">
    <source>
        <dbReference type="ARBA" id="ARBA00022690"/>
    </source>
</evidence>
<dbReference type="GO" id="GO:0005576">
    <property type="term" value="C:extracellular region"/>
    <property type="evidence" value="ECO:0007669"/>
    <property type="project" value="UniProtKB-SubCell"/>
</dbReference>
<comment type="subunit">
    <text evidence="3 8">Homodimer.</text>
</comment>
<dbReference type="InterPro" id="IPR036819">
    <property type="entry name" value="Subtilisin_inhibitor-like_sf"/>
</dbReference>
<gene>
    <name evidence="8" type="primary">sti</name>
    <name evidence="11" type="ORF">AN221_20710</name>
</gene>
<evidence type="ECO:0000313" key="11">
    <source>
        <dbReference type="EMBL" id="OEV18833.1"/>
    </source>
</evidence>
<comment type="subcellular location">
    <subcellularLocation>
        <location evidence="1 8">Secreted</location>
    </subcellularLocation>
</comment>
<evidence type="ECO:0000256" key="3">
    <source>
        <dbReference type="ARBA" id="ARBA00011738"/>
    </source>
</evidence>
<dbReference type="InterPro" id="IPR020054">
    <property type="entry name" value="Prot_inh_SSI_I16_CS"/>
</dbReference>
<dbReference type="EMBL" id="LJGZ01000089">
    <property type="protein sequence ID" value="OEV18833.1"/>
    <property type="molecule type" value="Genomic_DNA"/>
</dbReference>
<proteinExistence type="inferred from homology"/>
<keyword evidence="8" id="KW-0732">Signal</keyword>
<keyword evidence="6 8" id="KW-0722">Serine protease inhibitor</keyword>
<feature type="chain" id="PRO_5009354908" description="Probable subtilase-type protease inhibitor" evidence="8">
    <location>
        <begin position="30"/>
        <end position="147"/>
    </location>
</feature>
<dbReference type="InterPro" id="IPR000691">
    <property type="entry name" value="Prot_inh_I16_SSI"/>
</dbReference>
<evidence type="ECO:0000256" key="7">
    <source>
        <dbReference type="ARBA" id="ARBA00023157"/>
    </source>
</evidence>
<evidence type="ECO:0000256" key="4">
    <source>
        <dbReference type="ARBA" id="ARBA00022525"/>
    </source>
</evidence>
<comment type="caution">
    <text evidence="11">The sequence shown here is derived from an EMBL/GenBank/DDBJ whole genome shotgun (WGS) entry which is preliminary data.</text>
</comment>
<dbReference type="Proteomes" id="UP000175971">
    <property type="component" value="Unassembled WGS sequence"/>
</dbReference>
<keyword evidence="12" id="KW-1185">Reference proteome</keyword>
<dbReference type="Pfam" id="PF00720">
    <property type="entry name" value="SSI"/>
    <property type="match status" value="1"/>
</dbReference>
<evidence type="ECO:0000259" key="10">
    <source>
        <dbReference type="Pfam" id="PF00720"/>
    </source>
</evidence>